<evidence type="ECO:0000256" key="9">
    <source>
        <dbReference type="ARBA" id="ARBA00047337"/>
    </source>
</evidence>
<keyword evidence="6" id="KW-0276">Fatty acid metabolism</keyword>
<feature type="domain" description="Phospholipase/carboxylesterase/thioesterase" evidence="10">
    <location>
        <begin position="32"/>
        <end position="257"/>
    </location>
</feature>
<dbReference type="GO" id="GO:0052689">
    <property type="term" value="F:carboxylic ester hydrolase activity"/>
    <property type="evidence" value="ECO:0007669"/>
    <property type="project" value="UniProtKB-KW"/>
</dbReference>
<dbReference type="GO" id="GO:0005737">
    <property type="term" value="C:cytoplasm"/>
    <property type="evidence" value="ECO:0007669"/>
    <property type="project" value="TreeGrafter"/>
</dbReference>
<evidence type="ECO:0000256" key="1">
    <source>
        <dbReference type="ARBA" id="ARBA00006499"/>
    </source>
</evidence>
<dbReference type="InterPro" id="IPR029058">
    <property type="entry name" value="AB_hydrolase_fold"/>
</dbReference>
<proteinExistence type="inferred from homology"/>
<comment type="function">
    <text evidence="7">Hydrolyzes fatty acids from S-acylated cysteine residues in proteins with a strong preference for palmitoylated G-alpha proteins over other acyl substrates. Mediates the deacylation of G-alpha proteins such as GPA1 in vivo, but has weak or no activity toward palmitoylated Ras proteins. Has weak lysophospholipase activity in vitro; however such activity may not exist in vivo.</text>
</comment>
<dbReference type="EC" id="3.1.2.22" evidence="2"/>
<dbReference type="Proteomes" id="UP001221757">
    <property type="component" value="Unassembled WGS sequence"/>
</dbReference>
<evidence type="ECO:0000256" key="5">
    <source>
        <dbReference type="ARBA" id="ARBA00022801"/>
    </source>
</evidence>
<dbReference type="PANTHER" id="PTHR10655:SF17">
    <property type="entry name" value="LYSOPHOSPHOLIPASE-LIKE PROTEIN 1"/>
    <property type="match status" value="1"/>
</dbReference>
<dbReference type="InterPro" id="IPR050565">
    <property type="entry name" value="LYPA1-2/EST-like"/>
</dbReference>
<evidence type="ECO:0000256" key="8">
    <source>
        <dbReference type="ARBA" id="ARBA00031195"/>
    </source>
</evidence>
<protein>
    <recommendedName>
        <fullName evidence="3">Acyl-protein thioesterase 1</fullName>
        <ecNumber evidence="2">3.1.2.22</ecNumber>
    </recommendedName>
    <alternativeName>
        <fullName evidence="8">Palmitoyl-protein hydrolase</fullName>
    </alternativeName>
</protein>
<keyword evidence="6" id="KW-0443">Lipid metabolism</keyword>
<dbReference type="Pfam" id="PF02230">
    <property type="entry name" value="Abhydrolase_2"/>
    <property type="match status" value="1"/>
</dbReference>
<evidence type="ECO:0000313" key="11">
    <source>
        <dbReference type="EMBL" id="KAJ7689446.1"/>
    </source>
</evidence>
<evidence type="ECO:0000256" key="2">
    <source>
        <dbReference type="ARBA" id="ARBA00012423"/>
    </source>
</evidence>
<evidence type="ECO:0000256" key="4">
    <source>
        <dbReference type="ARBA" id="ARBA00022487"/>
    </source>
</evidence>
<dbReference type="SUPFAM" id="SSF53474">
    <property type="entry name" value="alpha/beta-Hydrolases"/>
    <property type="match status" value="1"/>
</dbReference>
<gene>
    <name evidence="11" type="ORF">B0H17DRAFT_1066622</name>
</gene>
<comment type="similarity">
    <text evidence="1">Belongs to the AB hydrolase superfamily. AB hydrolase 2 family.</text>
</comment>
<name>A0AAD7DEK6_MYCRO</name>
<comment type="catalytic activity">
    <reaction evidence="9">
        <text>S-hexadecanoyl-L-cysteinyl-[protein] + H2O = L-cysteinyl-[protein] + hexadecanoate + H(+)</text>
        <dbReference type="Rhea" id="RHEA:19233"/>
        <dbReference type="Rhea" id="RHEA-COMP:10131"/>
        <dbReference type="Rhea" id="RHEA-COMP:11032"/>
        <dbReference type="ChEBI" id="CHEBI:7896"/>
        <dbReference type="ChEBI" id="CHEBI:15377"/>
        <dbReference type="ChEBI" id="CHEBI:15378"/>
        <dbReference type="ChEBI" id="CHEBI:29950"/>
        <dbReference type="ChEBI" id="CHEBI:74151"/>
        <dbReference type="EC" id="3.1.2.22"/>
    </reaction>
</comment>
<dbReference type="InterPro" id="IPR003140">
    <property type="entry name" value="PLipase/COase/thioEstase"/>
</dbReference>
<dbReference type="EMBL" id="JARKIE010000072">
    <property type="protein sequence ID" value="KAJ7689446.1"/>
    <property type="molecule type" value="Genomic_DNA"/>
</dbReference>
<accession>A0AAD7DEK6</accession>
<dbReference type="PANTHER" id="PTHR10655">
    <property type="entry name" value="LYSOPHOSPHOLIPASE-RELATED"/>
    <property type="match status" value="1"/>
</dbReference>
<dbReference type="AlphaFoldDB" id="A0AAD7DEK6"/>
<keyword evidence="5" id="KW-0378">Hydrolase</keyword>
<dbReference type="GO" id="GO:0006631">
    <property type="term" value="P:fatty acid metabolic process"/>
    <property type="evidence" value="ECO:0007669"/>
    <property type="project" value="UniProtKB-KW"/>
</dbReference>
<dbReference type="GO" id="GO:0008474">
    <property type="term" value="F:palmitoyl-(protein) hydrolase activity"/>
    <property type="evidence" value="ECO:0007669"/>
    <property type="project" value="UniProtKB-EC"/>
</dbReference>
<keyword evidence="4" id="KW-0719">Serine esterase</keyword>
<evidence type="ECO:0000256" key="6">
    <source>
        <dbReference type="ARBA" id="ARBA00022832"/>
    </source>
</evidence>
<reference evidence="11" key="1">
    <citation type="submission" date="2023-03" db="EMBL/GenBank/DDBJ databases">
        <title>Massive genome expansion in bonnet fungi (Mycena s.s.) driven by repeated elements and novel gene families across ecological guilds.</title>
        <authorList>
            <consortium name="Lawrence Berkeley National Laboratory"/>
            <person name="Harder C.B."/>
            <person name="Miyauchi S."/>
            <person name="Viragh M."/>
            <person name="Kuo A."/>
            <person name="Thoen E."/>
            <person name="Andreopoulos B."/>
            <person name="Lu D."/>
            <person name="Skrede I."/>
            <person name="Drula E."/>
            <person name="Henrissat B."/>
            <person name="Morin E."/>
            <person name="Kohler A."/>
            <person name="Barry K."/>
            <person name="LaButti K."/>
            <person name="Morin E."/>
            <person name="Salamov A."/>
            <person name="Lipzen A."/>
            <person name="Mereny Z."/>
            <person name="Hegedus B."/>
            <person name="Baldrian P."/>
            <person name="Stursova M."/>
            <person name="Weitz H."/>
            <person name="Taylor A."/>
            <person name="Grigoriev I.V."/>
            <person name="Nagy L.G."/>
            <person name="Martin F."/>
            <person name="Kauserud H."/>
        </authorList>
    </citation>
    <scope>NUCLEOTIDE SEQUENCE</scope>
    <source>
        <strain evidence="11">CBHHK067</strain>
    </source>
</reference>
<organism evidence="11 12">
    <name type="scientific">Mycena rosella</name>
    <name type="common">Pink bonnet</name>
    <name type="synonym">Agaricus rosellus</name>
    <dbReference type="NCBI Taxonomy" id="1033263"/>
    <lineage>
        <taxon>Eukaryota</taxon>
        <taxon>Fungi</taxon>
        <taxon>Dikarya</taxon>
        <taxon>Basidiomycota</taxon>
        <taxon>Agaricomycotina</taxon>
        <taxon>Agaricomycetes</taxon>
        <taxon>Agaricomycetidae</taxon>
        <taxon>Agaricales</taxon>
        <taxon>Marasmiineae</taxon>
        <taxon>Mycenaceae</taxon>
        <taxon>Mycena</taxon>
    </lineage>
</organism>
<comment type="caution">
    <text evidence="11">The sequence shown here is derived from an EMBL/GenBank/DDBJ whole genome shotgun (WGS) entry which is preliminary data.</text>
</comment>
<evidence type="ECO:0000256" key="7">
    <source>
        <dbReference type="ARBA" id="ARBA00029392"/>
    </source>
</evidence>
<dbReference type="Gene3D" id="3.40.50.1820">
    <property type="entry name" value="alpha/beta hydrolase"/>
    <property type="match status" value="1"/>
</dbReference>
<keyword evidence="12" id="KW-1185">Reference proteome</keyword>
<evidence type="ECO:0000259" key="10">
    <source>
        <dbReference type="Pfam" id="PF02230"/>
    </source>
</evidence>
<evidence type="ECO:0000256" key="3">
    <source>
        <dbReference type="ARBA" id="ARBA00014923"/>
    </source>
</evidence>
<evidence type="ECO:0000313" key="12">
    <source>
        <dbReference type="Proteomes" id="UP001221757"/>
    </source>
</evidence>
<sequence>MQTSTAQDSESITVQPPSFVELQADLPVNSGSSCSAVVVFLHGLGDTSEGIMSIANSMRVDPGLNHVKWILPQASILAVTGNMKKRMPAWFDIYSFELPVRVPKPGEEDEAGMLRSIVSIDKLLESVVASGVDANRIVLGGFSQGAAMTLLTGLTTAHKLAGLFVLSARLPLRNKFKSMASTHASSVPIFWGHGTRDPLVSYKLGRACADFLLTEIGLPKAPYPGAPEGLSFHTYQALTHSVRDDELDDLTSWLKKILPPLEAAQHTSN</sequence>